<dbReference type="InterPro" id="IPR001624">
    <property type="entry name" value="FliE"/>
</dbReference>
<evidence type="ECO:0000313" key="5">
    <source>
        <dbReference type="EMBL" id="MYM60626.1"/>
    </source>
</evidence>
<gene>
    <name evidence="5" type="ORF">GTG28_15445</name>
</gene>
<evidence type="ECO:0000256" key="1">
    <source>
        <dbReference type="ARBA" id="ARBA00004117"/>
    </source>
</evidence>
<sequence>MKVEKIGFEELPKLGSVDLNLQPSNVSFSDRLNSIDDTISALAKGEQVDLHTLLIDMEKAKLTLEYTVAMRDKLVDAYKEITRMQV</sequence>
<accession>A0A6L8LZV4</accession>
<keyword evidence="4" id="KW-0975">Bacterial flagellum</keyword>
<evidence type="ECO:0000256" key="2">
    <source>
        <dbReference type="ARBA" id="ARBA00009272"/>
    </source>
</evidence>
<dbReference type="PANTHER" id="PTHR34653">
    <property type="match status" value="1"/>
</dbReference>
<evidence type="ECO:0000313" key="6">
    <source>
        <dbReference type="Proteomes" id="UP000478571"/>
    </source>
</evidence>
<comment type="similarity">
    <text evidence="2">Belongs to the FliE family.</text>
</comment>
<dbReference type="GO" id="GO:0071973">
    <property type="term" value="P:bacterial-type flagellum-dependent cell motility"/>
    <property type="evidence" value="ECO:0007669"/>
    <property type="project" value="InterPro"/>
</dbReference>
<dbReference type="PANTHER" id="PTHR34653:SF1">
    <property type="entry name" value="FLAGELLAR HOOK-BASAL BODY COMPLEX PROTEIN FLIE"/>
    <property type="match status" value="1"/>
</dbReference>
<protein>
    <recommendedName>
        <fullName evidence="3">Flagellar hook-basal body complex protein FliE</fullName>
    </recommendedName>
</protein>
<dbReference type="EMBL" id="WWEU01000005">
    <property type="protein sequence ID" value="MYM60626.1"/>
    <property type="molecule type" value="Genomic_DNA"/>
</dbReference>
<dbReference type="GO" id="GO:0005198">
    <property type="term" value="F:structural molecule activity"/>
    <property type="evidence" value="ECO:0007669"/>
    <property type="project" value="InterPro"/>
</dbReference>
<proteinExistence type="inferred from homology"/>
<keyword evidence="6" id="KW-1185">Reference proteome</keyword>
<name>A0A6L8LZV4_9VIBR</name>
<reference evidence="5 6" key="1">
    <citation type="submission" date="2020-01" db="EMBL/GenBank/DDBJ databases">
        <title>Draft Genome Sequence of Vibrio sp. strain OCN044, Isolated from a Healthy Coral at Palmyra Atoll.</title>
        <authorList>
            <person name="Videau P."/>
            <person name="Loughran R."/>
            <person name="Esquivel A."/>
            <person name="Deadmond M."/>
            <person name="Paddock B.E."/>
            <person name="Saw J.H."/>
            <person name="Ushijima B."/>
        </authorList>
    </citation>
    <scope>NUCLEOTIDE SEQUENCE [LARGE SCALE GENOMIC DNA]</scope>
    <source>
        <strain evidence="5 6">OCN044</strain>
    </source>
</reference>
<dbReference type="GO" id="GO:0003774">
    <property type="term" value="F:cytoskeletal motor activity"/>
    <property type="evidence" value="ECO:0007669"/>
    <property type="project" value="InterPro"/>
</dbReference>
<organism evidence="5 6">
    <name type="scientific">Vibrio tetraodonis subsp. pristinus</name>
    <dbReference type="NCBI Taxonomy" id="2695891"/>
    <lineage>
        <taxon>Bacteria</taxon>
        <taxon>Pseudomonadati</taxon>
        <taxon>Pseudomonadota</taxon>
        <taxon>Gammaproteobacteria</taxon>
        <taxon>Vibrionales</taxon>
        <taxon>Vibrionaceae</taxon>
        <taxon>Vibrio</taxon>
    </lineage>
</organism>
<comment type="caution">
    <text evidence="5">The sequence shown here is derived from an EMBL/GenBank/DDBJ whole genome shotgun (WGS) entry which is preliminary data.</text>
</comment>
<dbReference type="GO" id="GO:0009425">
    <property type="term" value="C:bacterial-type flagellum basal body"/>
    <property type="evidence" value="ECO:0007669"/>
    <property type="project" value="UniProtKB-SubCell"/>
</dbReference>
<dbReference type="Pfam" id="PF02049">
    <property type="entry name" value="FliE"/>
    <property type="match status" value="1"/>
</dbReference>
<comment type="subcellular location">
    <subcellularLocation>
        <location evidence="1">Bacterial flagellum basal body</location>
    </subcellularLocation>
</comment>
<evidence type="ECO:0000256" key="4">
    <source>
        <dbReference type="ARBA" id="ARBA00023143"/>
    </source>
</evidence>
<evidence type="ECO:0000256" key="3">
    <source>
        <dbReference type="ARBA" id="ARBA00018024"/>
    </source>
</evidence>
<dbReference type="Proteomes" id="UP000478571">
    <property type="component" value="Unassembled WGS sequence"/>
</dbReference>
<dbReference type="AlphaFoldDB" id="A0A6L8LZV4"/>
<dbReference type="RefSeq" id="WP_160931412.1">
    <property type="nucleotide sequence ID" value="NZ_WWEU01000005.1"/>
</dbReference>